<dbReference type="Gene3D" id="3.90.79.10">
    <property type="entry name" value="Nucleoside Triphosphate Pyrophosphohydrolase"/>
    <property type="match status" value="1"/>
</dbReference>
<dbReference type="HOGENOM" id="CLU_037162_16_1_0"/>
<dbReference type="eggNOG" id="COG1051">
    <property type="taxonomic scope" value="Bacteria"/>
</dbReference>
<accession>F0SLJ9</accession>
<evidence type="ECO:0000259" key="1">
    <source>
        <dbReference type="PROSITE" id="PS51462"/>
    </source>
</evidence>
<reference evidence="3" key="1">
    <citation type="submission" date="2011-02" db="EMBL/GenBank/DDBJ databases">
        <title>The complete genome of Planctomyces brasiliensis DSM 5305.</title>
        <authorList>
            <person name="Lucas S."/>
            <person name="Copeland A."/>
            <person name="Lapidus A."/>
            <person name="Bruce D."/>
            <person name="Goodwin L."/>
            <person name="Pitluck S."/>
            <person name="Kyrpides N."/>
            <person name="Mavromatis K."/>
            <person name="Pagani I."/>
            <person name="Ivanova N."/>
            <person name="Ovchinnikova G."/>
            <person name="Lu M."/>
            <person name="Detter J.C."/>
            <person name="Han C."/>
            <person name="Land M."/>
            <person name="Hauser L."/>
            <person name="Markowitz V."/>
            <person name="Cheng J.-F."/>
            <person name="Hugenholtz P."/>
            <person name="Woyke T."/>
            <person name="Wu D."/>
            <person name="Tindall B."/>
            <person name="Pomrenke H.G."/>
            <person name="Brambilla E."/>
            <person name="Klenk H.-P."/>
            <person name="Eisen J.A."/>
        </authorList>
    </citation>
    <scope>NUCLEOTIDE SEQUENCE [LARGE SCALE GENOMIC DNA]</scope>
    <source>
        <strain evidence="3">ATCC 49424 / DSM 5305 / JCM 21570 / NBRC 103401 / IFAM 1448</strain>
    </source>
</reference>
<sequence length="182" mass="20826">MADEQSNKFCKQVPDGDDRERLVCGDCGWIHYENPKIIVGAVATWEDQLLLCRRAIEPRKGYWTIPAGFMELCETAEQGAAREAWEEARADLEIGALLGVYSIPRAHQVHMIYRAKMRTPEFAPGQESLEVKLVDWADIPWDDLAFLSNHWALKHFDQAREWDHFPPFGVPEEDIATVSEPC</sequence>
<dbReference type="PANTHER" id="PTHR43222:SF2">
    <property type="entry name" value="NUDIX HYDROLASE 23, CHLOROPLASTIC"/>
    <property type="match status" value="1"/>
</dbReference>
<dbReference type="InterPro" id="IPR015797">
    <property type="entry name" value="NUDIX_hydrolase-like_dom_sf"/>
</dbReference>
<protein>
    <submittedName>
        <fullName evidence="2">NUDIX hydrolase</fullName>
    </submittedName>
</protein>
<gene>
    <name evidence="2" type="ordered locus">Plabr_0052</name>
</gene>
<proteinExistence type="predicted"/>
<dbReference type="PROSITE" id="PS51462">
    <property type="entry name" value="NUDIX"/>
    <property type="match status" value="1"/>
</dbReference>
<dbReference type="OrthoDB" id="9786141at2"/>
<dbReference type="Pfam" id="PF14803">
    <property type="entry name" value="Zn_ribbon_Nudix"/>
    <property type="match status" value="1"/>
</dbReference>
<name>F0SLJ9_RUBBR</name>
<evidence type="ECO:0000313" key="2">
    <source>
        <dbReference type="EMBL" id="ADY57682.1"/>
    </source>
</evidence>
<dbReference type="SUPFAM" id="SSF55811">
    <property type="entry name" value="Nudix"/>
    <property type="match status" value="1"/>
</dbReference>
<dbReference type="InterPro" id="IPR029401">
    <property type="entry name" value="Nudix_N"/>
</dbReference>
<dbReference type="KEGG" id="pbs:Plabr_0052"/>
<dbReference type="CDD" id="cd04511">
    <property type="entry name" value="NUDIX_Hydrolase"/>
    <property type="match status" value="1"/>
</dbReference>
<dbReference type="Proteomes" id="UP000006860">
    <property type="component" value="Chromosome"/>
</dbReference>
<evidence type="ECO:0000313" key="3">
    <source>
        <dbReference type="Proteomes" id="UP000006860"/>
    </source>
</evidence>
<organism evidence="2 3">
    <name type="scientific">Rubinisphaera brasiliensis (strain ATCC 49424 / DSM 5305 / JCM 21570 / IAM 15109 / NBRC 103401 / IFAM 1448)</name>
    <name type="common">Planctomyces brasiliensis</name>
    <dbReference type="NCBI Taxonomy" id="756272"/>
    <lineage>
        <taxon>Bacteria</taxon>
        <taxon>Pseudomonadati</taxon>
        <taxon>Planctomycetota</taxon>
        <taxon>Planctomycetia</taxon>
        <taxon>Planctomycetales</taxon>
        <taxon>Planctomycetaceae</taxon>
        <taxon>Rubinisphaera</taxon>
    </lineage>
</organism>
<dbReference type="GO" id="GO:0016787">
    <property type="term" value="F:hydrolase activity"/>
    <property type="evidence" value="ECO:0007669"/>
    <property type="project" value="UniProtKB-KW"/>
</dbReference>
<dbReference type="Gene3D" id="2.20.70.10">
    <property type="match status" value="1"/>
</dbReference>
<dbReference type="Pfam" id="PF00293">
    <property type="entry name" value="NUDIX"/>
    <property type="match status" value="1"/>
</dbReference>
<dbReference type="RefSeq" id="WP_013626426.1">
    <property type="nucleotide sequence ID" value="NC_015174.1"/>
</dbReference>
<keyword evidence="2" id="KW-0378">Hydrolase</keyword>
<dbReference type="InterPro" id="IPR000086">
    <property type="entry name" value="NUDIX_hydrolase_dom"/>
</dbReference>
<keyword evidence="3" id="KW-1185">Reference proteome</keyword>
<feature type="domain" description="Nudix hydrolase" evidence="1">
    <location>
        <begin position="34"/>
        <end position="160"/>
    </location>
</feature>
<dbReference type="AlphaFoldDB" id="F0SLJ9"/>
<dbReference type="STRING" id="756272.Plabr_0052"/>
<dbReference type="EMBL" id="CP002546">
    <property type="protein sequence ID" value="ADY57682.1"/>
    <property type="molecule type" value="Genomic_DNA"/>
</dbReference>
<dbReference type="PANTHER" id="PTHR43222">
    <property type="entry name" value="NUDIX HYDROLASE 23"/>
    <property type="match status" value="1"/>
</dbReference>